<sequence>MARAAGQPSEVHSILDIFLNIGCERSRVEIPDEPASLFGYSFLEQYPSILPSLANRTPLSMIRVQISWNLLSFDWQCSAKRIPRHNLLFGSVSRKGVLQWPPLTVPQSHAAVQGMILALVREVPVQIPDEPASLFGYSFLEQYPSILPSLANRTPLSSKTSTVSAHFEVCFSPILVPRLHFKLGRLLNSVA</sequence>
<gene>
    <name evidence="1" type="ORF">G5714_011594</name>
</gene>
<keyword evidence="2" id="KW-1185">Reference proteome</keyword>
<evidence type="ECO:0000313" key="2">
    <source>
        <dbReference type="Proteomes" id="UP000579812"/>
    </source>
</evidence>
<organism evidence="1 2">
    <name type="scientific">Onychostoma macrolepis</name>
    <dbReference type="NCBI Taxonomy" id="369639"/>
    <lineage>
        <taxon>Eukaryota</taxon>
        <taxon>Metazoa</taxon>
        <taxon>Chordata</taxon>
        <taxon>Craniata</taxon>
        <taxon>Vertebrata</taxon>
        <taxon>Euteleostomi</taxon>
        <taxon>Actinopterygii</taxon>
        <taxon>Neopterygii</taxon>
        <taxon>Teleostei</taxon>
        <taxon>Ostariophysi</taxon>
        <taxon>Cypriniformes</taxon>
        <taxon>Cyprinidae</taxon>
        <taxon>Acrossocheilinae</taxon>
        <taxon>Onychostoma</taxon>
    </lineage>
</organism>
<dbReference type="Proteomes" id="UP000579812">
    <property type="component" value="Unassembled WGS sequence"/>
</dbReference>
<dbReference type="EMBL" id="JAAMOB010000011">
    <property type="protein sequence ID" value="KAF4107230.1"/>
    <property type="molecule type" value="Genomic_DNA"/>
</dbReference>
<accession>A0A7J6CJ02</accession>
<name>A0A7J6CJ02_9TELE</name>
<evidence type="ECO:0000313" key="1">
    <source>
        <dbReference type="EMBL" id="KAF4107230.1"/>
    </source>
</evidence>
<comment type="caution">
    <text evidence="1">The sequence shown here is derived from an EMBL/GenBank/DDBJ whole genome shotgun (WGS) entry which is preliminary data.</text>
</comment>
<dbReference type="AlphaFoldDB" id="A0A7J6CJ02"/>
<protein>
    <submittedName>
        <fullName evidence="1">Uncharacterized protein</fullName>
    </submittedName>
</protein>
<reference evidence="1 2" key="1">
    <citation type="submission" date="2020-04" db="EMBL/GenBank/DDBJ databases">
        <title>Chromosome-level genome assembly of a cyprinid fish Onychostoma macrolepis by integration of Nanopore Sequencing, Bionano and Hi-C technology.</title>
        <authorList>
            <person name="Wang D."/>
        </authorList>
    </citation>
    <scope>NUCLEOTIDE SEQUENCE [LARGE SCALE GENOMIC DNA]</scope>
    <source>
        <strain evidence="1">SWU-2019</strain>
        <tissue evidence="1">Muscle</tissue>
    </source>
</reference>
<proteinExistence type="predicted"/>